<sequence length="104" mass="11460">MEPTYNWSLLLLAPVLVSIFAATATTKLNHCFLGMGIPSMPLQGYHDYVTQETCGAASRRYADNMLPRAFTYFGLVLMRGVAILHGAGAILSREEWTHEPSPMA</sequence>
<dbReference type="EnsemblPlants" id="EMT10687">
    <property type="protein sequence ID" value="EMT10687"/>
    <property type="gene ID" value="F775_11649"/>
</dbReference>
<evidence type="ECO:0000313" key="1">
    <source>
        <dbReference type="EnsemblPlants" id="EMT10687"/>
    </source>
</evidence>
<name>M8B1R7_AEGTA</name>
<reference evidence="1" key="1">
    <citation type="submission" date="2015-06" db="UniProtKB">
        <authorList>
            <consortium name="EnsemblPlants"/>
        </authorList>
    </citation>
    <scope>IDENTIFICATION</scope>
</reference>
<dbReference type="AlphaFoldDB" id="M8B1R7"/>
<organism evidence="1">
    <name type="scientific">Aegilops tauschii</name>
    <name type="common">Tausch's goatgrass</name>
    <name type="synonym">Aegilops squarrosa</name>
    <dbReference type="NCBI Taxonomy" id="37682"/>
    <lineage>
        <taxon>Eukaryota</taxon>
        <taxon>Viridiplantae</taxon>
        <taxon>Streptophyta</taxon>
        <taxon>Embryophyta</taxon>
        <taxon>Tracheophyta</taxon>
        <taxon>Spermatophyta</taxon>
        <taxon>Magnoliopsida</taxon>
        <taxon>Liliopsida</taxon>
        <taxon>Poales</taxon>
        <taxon>Poaceae</taxon>
        <taxon>BOP clade</taxon>
        <taxon>Pooideae</taxon>
        <taxon>Triticodae</taxon>
        <taxon>Triticeae</taxon>
        <taxon>Triticinae</taxon>
        <taxon>Aegilops</taxon>
    </lineage>
</organism>
<protein>
    <submittedName>
        <fullName evidence="1">Uncharacterized protein</fullName>
    </submittedName>
</protein>
<proteinExistence type="predicted"/>
<accession>M8B1R7</accession>